<reference evidence="1 2" key="1">
    <citation type="submission" date="2019-03" db="EMBL/GenBank/DDBJ databases">
        <title>Genomic Encyclopedia of Type Strains, Phase IV (KMG-IV): sequencing the most valuable type-strain genomes for metagenomic binning, comparative biology and taxonomic classification.</title>
        <authorList>
            <person name="Goeker M."/>
        </authorList>
    </citation>
    <scope>NUCLEOTIDE SEQUENCE [LARGE SCALE GENOMIC DNA]</scope>
    <source>
        <strain evidence="1 2">DSM 102940</strain>
    </source>
</reference>
<dbReference type="RefSeq" id="WP_132243971.1">
    <property type="nucleotide sequence ID" value="NZ_SLWV01000006.1"/>
</dbReference>
<dbReference type="AlphaFoldDB" id="A0A4R2L158"/>
<sequence length="70" mass="8085">MYAVIDRFEGSFAICQKDDGEMINIEKSRIPFYAKEGDVLSLSKDKVIIDQDETGRRKTKIEGITKDLWE</sequence>
<dbReference type="Pfam" id="PF11213">
    <property type="entry name" value="DUF3006"/>
    <property type="match status" value="1"/>
</dbReference>
<protein>
    <submittedName>
        <fullName evidence="1">DUF3006 family protein</fullName>
    </submittedName>
</protein>
<evidence type="ECO:0000313" key="2">
    <source>
        <dbReference type="Proteomes" id="UP000294919"/>
    </source>
</evidence>
<dbReference type="InterPro" id="IPR021377">
    <property type="entry name" value="DUF3006"/>
</dbReference>
<evidence type="ECO:0000313" key="1">
    <source>
        <dbReference type="EMBL" id="TCO77446.1"/>
    </source>
</evidence>
<proteinExistence type="predicted"/>
<gene>
    <name evidence="1" type="ORF">EV214_10688</name>
</gene>
<organism evidence="1 2">
    <name type="scientific">Marinisporobacter balticus</name>
    <dbReference type="NCBI Taxonomy" id="2018667"/>
    <lineage>
        <taxon>Bacteria</taxon>
        <taxon>Bacillati</taxon>
        <taxon>Bacillota</taxon>
        <taxon>Clostridia</taxon>
        <taxon>Peptostreptococcales</taxon>
        <taxon>Thermotaleaceae</taxon>
        <taxon>Marinisporobacter</taxon>
    </lineage>
</organism>
<accession>A0A4R2L158</accession>
<dbReference type="OrthoDB" id="164847at2"/>
<keyword evidence="2" id="KW-1185">Reference proteome</keyword>
<dbReference type="EMBL" id="SLWV01000006">
    <property type="protein sequence ID" value="TCO77446.1"/>
    <property type="molecule type" value="Genomic_DNA"/>
</dbReference>
<dbReference type="Proteomes" id="UP000294919">
    <property type="component" value="Unassembled WGS sequence"/>
</dbReference>
<comment type="caution">
    <text evidence="1">The sequence shown here is derived from an EMBL/GenBank/DDBJ whole genome shotgun (WGS) entry which is preliminary data.</text>
</comment>
<name>A0A4R2L158_9FIRM</name>